<evidence type="ECO:0000313" key="2">
    <source>
        <dbReference type="EMBL" id="ACJ33764.1"/>
    </source>
</evidence>
<reference evidence="2 3" key="1">
    <citation type="journal article" date="2008" name="Genome Biol.">
        <title>Encapsulated in silica: genome, proteome and physiology of the thermophilic bacterium Anoxybacillus flavithermus WK1.</title>
        <authorList>
            <person name="Saw J.H."/>
            <person name="Mountain B.W."/>
            <person name="Feng L."/>
            <person name="Omelchenko M.V."/>
            <person name="Hou S."/>
            <person name="Saito J.A."/>
            <person name="Stott M.B."/>
            <person name="Li D."/>
            <person name="Zhao G."/>
            <person name="Wu J."/>
            <person name="Galperin M.Y."/>
            <person name="Koonin E.V."/>
            <person name="Makarova K.S."/>
            <person name="Wolf Y.I."/>
            <person name="Rigden D.J."/>
            <person name="Dunfield P.F."/>
            <person name="Wang L."/>
            <person name="Alam M."/>
        </authorList>
    </citation>
    <scope>NUCLEOTIDE SEQUENCE [LARGE SCALE GENOMIC DNA]</scope>
    <source>
        <strain evidence="3">DSM 21510 / WK1</strain>
    </source>
</reference>
<proteinExistence type="predicted"/>
<dbReference type="AlphaFoldDB" id="B7GHY3"/>
<dbReference type="PANTHER" id="PTHR41247">
    <property type="entry name" value="HTH-TYPE TRANSCRIPTIONAL REPRESSOR YCNK"/>
    <property type="match status" value="1"/>
</dbReference>
<dbReference type="SUPFAM" id="SSF160387">
    <property type="entry name" value="NosL/MerB-like"/>
    <property type="match status" value="1"/>
</dbReference>
<organism evidence="2 3">
    <name type="scientific">Anoxybacillus flavithermus (strain DSM 21510 / WK1)</name>
    <dbReference type="NCBI Taxonomy" id="491915"/>
    <lineage>
        <taxon>Bacteria</taxon>
        <taxon>Bacillati</taxon>
        <taxon>Bacillota</taxon>
        <taxon>Bacilli</taxon>
        <taxon>Bacillales</taxon>
        <taxon>Anoxybacillaceae</taxon>
        <taxon>Anoxybacillus</taxon>
    </lineage>
</organism>
<dbReference type="HOGENOM" id="CLU_1292229_0_0_9"/>
<evidence type="ECO:0000313" key="3">
    <source>
        <dbReference type="Proteomes" id="UP000000742"/>
    </source>
</evidence>
<dbReference type="KEGG" id="afl:Aflv_1396"/>
<sequence>MPLFFIFNTKSSNKFHKYTLYSLTYEMKLRGIVLMKKWIVLLLGALIFALTGCNNNHGEDKQEEAKQTKQEDVFTKAAMAEPDENTVCVFCNMKVYPKDHDLGKFTAKSVTENGDVLFFDDIGCLFNYERDHGEATKKYVRDYNTLEWIELQNATVVKADIKTPMNYGYAFFAKKEDADKFINEQSNAMIVSWEDVDKVAHERYMKKKQMMQNKNDEQGHGHGDNMQQDGHQDGNMNNDGHSHN</sequence>
<dbReference type="InterPro" id="IPR008719">
    <property type="entry name" value="N2O_reductase_NosL"/>
</dbReference>
<accession>B7GHY3</accession>
<name>B7GHY3_ANOFW</name>
<gene>
    <name evidence="2" type="ordered locus">Aflv_1396</name>
</gene>
<dbReference type="EMBL" id="CP000922">
    <property type="protein sequence ID" value="ACJ33764.1"/>
    <property type="molecule type" value="Genomic_DNA"/>
</dbReference>
<feature type="compositionally biased region" description="Basic and acidic residues" evidence="1">
    <location>
        <begin position="214"/>
        <end position="223"/>
    </location>
</feature>
<protein>
    <submittedName>
        <fullName evidence="2">Uncharacterized conserved protein</fullName>
    </submittedName>
</protein>
<dbReference type="STRING" id="491915.Aflv_1396"/>
<evidence type="ECO:0000256" key="1">
    <source>
        <dbReference type="SAM" id="MobiDB-lite"/>
    </source>
</evidence>
<dbReference type="Proteomes" id="UP000000742">
    <property type="component" value="Chromosome"/>
</dbReference>
<dbReference type="eggNOG" id="COG4314">
    <property type="taxonomic scope" value="Bacteria"/>
</dbReference>
<feature type="compositionally biased region" description="Polar residues" evidence="1">
    <location>
        <begin position="225"/>
        <end position="244"/>
    </location>
</feature>
<dbReference type="Pfam" id="PF05573">
    <property type="entry name" value="NosL"/>
    <property type="match status" value="1"/>
</dbReference>
<feature type="region of interest" description="Disordered" evidence="1">
    <location>
        <begin position="209"/>
        <end position="244"/>
    </location>
</feature>
<dbReference type="PANTHER" id="PTHR41247:SF1">
    <property type="entry name" value="HTH-TYPE TRANSCRIPTIONAL REPRESSOR YCNK"/>
    <property type="match status" value="1"/>
</dbReference>